<dbReference type="Proteomes" id="UP000324800">
    <property type="component" value="Unassembled WGS sequence"/>
</dbReference>
<organism evidence="1 2">
    <name type="scientific">Streblomastix strix</name>
    <dbReference type="NCBI Taxonomy" id="222440"/>
    <lineage>
        <taxon>Eukaryota</taxon>
        <taxon>Metamonada</taxon>
        <taxon>Preaxostyla</taxon>
        <taxon>Oxymonadida</taxon>
        <taxon>Streblomastigidae</taxon>
        <taxon>Streblomastix</taxon>
    </lineage>
</organism>
<dbReference type="EMBL" id="SNRW01001651">
    <property type="protein sequence ID" value="KAA6395557.1"/>
    <property type="molecule type" value="Genomic_DNA"/>
</dbReference>
<reference evidence="1 2" key="1">
    <citation type="submission" date="2019-03" db="EMBL/GenBank/DDBJ databases">
        <title>Single cell metagenomics reveals metabolic interactions within the superorganism composed of flagellate Streblomastix strix and complex community of Bacteroidetes bacteria on its surface.</title>
        <authorList>
            <person name="Treitli S.C."/>
            <person name="Kolisko M."/>
            <person name="Husnik F."/>
            <person name="Keeling P."/>
            <person name="Hampl V."/>
        </authorList>
    </citation>
    <scope>NUCLEOTIDE SEQUENCE [LARGE SCALE GENOMIC DNA]</scope>
    <source>
        <strain evidence="1">ST1C</strain>
    </source>
</reference>
<proteinExistence type="predicted"/>
<protein>
    <submittedName>
        <fullName evidence="1">Uncharacterized protein</fullName>
    </submittedName>
</protein>
<accession>A0A5J4WKH8</accession>
<sequence>MIFLSKVEKGCIEDDKEEEQGGIDEECGIQGQIEEDYEQGQIEEDYEQGQIEEDYVQGKIEEDYEQGKIEEDYEQGQICNLDGVGGVDDGFCQCTTYYYYGDGFNNKLYQCNNDDYQGKEGIGDEKEDWYGVNEYYYFVYQID</sequence>
<dbReference type="AlphaFoldDB" id="A0A5J4WKH8"/>
<evidence type="ECO:0000313" key="2">
    <source>
        <dbReference type="Proteomes" id="UP000324800"/>
    </source>
</evidence>
<name>A0A5J4WKH8_9EUKA</name>
<evidence type="ECO:0000313" key="1">
    <source>
        <dbReference type="EMBL" id="KAA6395557.1"/>
    </source>
</evidence>
<gene>
    <name evidence="1" type="ORF">EZS28_008916</name>
</gene>
<comment type="caution">
    <text evidence="1">The sequence shown here is derived from an EMBL/GenBank/DDBJ whole genome shotgun (WGS) entry which is preliminary data.</text>
</comment>